<dbReference type="NCBIfam" id="TIGR00138">
    <property type="entry name" value="rsmG_gidB"/>
    <property type="match status" value="1"/>
</dbReference>
<evidence type="ECO:0000256" key="2">
    <source>
        <dbReference type="ARBA" id="ARBA00022552"/>
    </source>
</evidence>
<keyword evidence="3 6" id="KW-0489">Methyltransferase</keyword>
<comment type="caution">
    <text evidence="7">The sequence shown here is derived from an EMBL/GenBank/DDBJ whole genome shotgun (WGS) entry which is preliminary data.</text>
</comment>
<dbReference type="GO" id="GO:0070043">
    <property type="term" value="F:rRNA (guanine-N7-)-methyltransferase activity"/>
    <property type="evidence" value="ECO:0007669"/>
    <property type="project" value="UniProtKB-UniRule"/>
</dbReference>
<gene>
    <name evidence="6 7" type="primary">rsmG</name>
    <name evidence="7" type="ORF">NO1_0796</name>
</gene>
<dbReference type="Pfam" id="PF02527">
    <property type="entry name" value="GidB"/>
    <property type="match status" value="1"/>
</dbReference>
<feature type="binding site" evidence="6">
    <location>
        <position position="61"/>
    </location>
    <ligand>
        <name>S-adenosyl-L-methionine</name>
        <dbReference type="ChEBI" id="CHEBI:59789"/>
    </ligand>
</feature>
<feature type="binding site" evidence="6">
    <location>
        <position position="56"/>
    </location>
    <ligand>
        <name>S-adenosyl-L-methionine</name>
        <dbReference type="ChEBI" id="CHEBI:59789"/>
    </ligand>
</feature>
<dbReference type="PANTHER" id="PTHR31760:SF0">
    <property type="entry name" value="S-ADENOSYL-L-METHIONINE-DEPENDENT METHYLTRANSFERASES SUPERFAMILY PROTEIN"/>
    <property type="match status" value="1"/>
</dbReference>
<dbReference type="CDD" id="cd02440">
    <property type="entry name" value="AdoMet_MTases"/>
    <property type="match status" value="1"/>
</dbReference>
<reference evidence="7 8" key="1">
    <citation type="journal article" date="2019" name="ISME J.">
        <title>Genome analyses of uncultured TG2/ZB3 bacteria in 'Margulisbacteria' specifically attached to ectosymbiotic spirochetes of protists in the termite gut.</title>
        <authorList>
            <person name="Utami Y.D."/>
            <person name="Kuwahara H."/>
            <person name="Igai K."/>
            <person name="Murakami T."/>
            <person name="Sugaya K."/>
            <person name="Morikawa T."/>
            <person name="Nagura Y."/>
            <person name="Yuki M."/>
            <person name="Deevong P."/>
            <person name="Inoue T."/>
            <person name="Kihara K."/>
            <person name="Lo N."/>
            <person name="Yamada A."/>
            <person name="Ohkuma M."/>
            <person name="Hongoh Y."/>
        </authorList>
    </citation>
    <scope>NUCLEOTIDE SEQUENCE [LARGE SCALE GENOMIC DNA]</scope>
    <source>
        <strain evidence="7">NkOx7-01</strain>
    </source>
</reference>
<dbReference type="PIRSF" id="PIRSF003078">
    <property type="entry name" value="GidB"/>
    <property type="match status" value="1"/>
</dbReference>
<comment type="function">
    <text evidence="6">Specifically methylates the N7 position of a guanine in 16S rRNA.</text>
</comment>
<evidence type="ECO:0000256" key="1">
    <source>
        <dbReference type="ARBA" id="ARBA00022490"/>
    </source>
</evidence>
<accession>A0A388TAE8</accession>
<dbReference type="EC" id="2.1.1.-" evidence="6"/>
<evidence type="ECO:0000256" key="4">
    <source>
        <dbReference type="ARBA" id="ARBA00022679"/>
    </source>
</evidence>
<keyword evidence="5 6" id="KW-0949">S-adenosyl-L-methionine</keyword>
<keyword evidence="4 6" id="KW-0808">Transferase</keyword>
<name>A0A388TAE8_TERA1</name>
<comment type="subcellular location">
    <subcellularLocation>
        <location evidence="6">Cytoplasm</location>
    </subcellularLocation>
</comment>
<feature type="binding site" evidence="6">
    <location>
        <position position="126"/>
    </location>
    <ligand>
        <name>S-adenosyl-L-methionine</name>
        <dbReference type="ChEBI" id="CHEBI:59789"/>
    </ligand>
</feature>
<keyword evidence="2 6" id="KW-0698">rRNA processing</keyword>
<dbReference type="Gene3D" id="3.40.50.150">
    <property type="entry name" value="Vaccinia Virus protein VP39"/>
    <property type="match status" value="1"/>
</dbReference>
<evidence type="ECO:0000256" key="6">
    <source>
        <dbReference type="HAMAP-Rule" id="MF_00074"/>
    </source>
</evidence>
<evidence type="ECO:0000256" key="3">
    <source>
        <dbReference type="ARBA" id="ARBA00022603"/>
    </source>
</evidence>
<feature type="binding site" evidence="6">
    <location>
        <begin position="79"/>
        <end position="81"/>
    </location>
    <ligand>
        <name>S-adenosyl-L-methionine</name>
        <dbReference type="ChEBI" id="CHEBI:59789"/>
    </ligand>
</feature>
<dbReference type="InterPro" id="IPR029063">
    <property type="entry name" value="SAM-dependent_MTases_sf"/>
</dbReference>
<protein>
    <recommendedName>
        <fullName evidence="6">Ribosomal RNA small subunit methyltransferase G</fullName>
        <ecNumber evidence="6">2.1.1.-</ecNumber>
    </recommendedName>
    <alternativeName>
        <fullName evidence="6">16S rRNA 7-methylguanosine methyltransferase</fullName>
        <shortName evidence="6">16S rRNA m7G methyltransferase</shortName>
    </alternativeName>
</protein>
<dbReference type="PANTHER" id="PTHR31760">
    <property type="entry name" value="S-ADENOSYL-L-METHIONINE-DEPENDENT METHYLTRANSFERASES SUPERFAMILY PROTEIN"/>
    <property type="match status" value="1"/>
</dbReference>
<keyword evidence="1 6" id="KW-0963">Cytoplasm</keyword>
<evidence type="ECO:0000256" key="5">
    <source>
        <dbReference type="ARBA" id="ARBA00022691"/>
    </source>
</evidence>
<comment type="similarity">
    <text evidence="6">Belongs to the methyltransferase superfamily. RNA methyltransferase RsmG family.</text>
</comment>
<feature type="binding site" evidence="6">
    <location>
        <begin position="107"/>
        <end position="108"/>
    </location>
    <ligand>
        <name>S-adenosyl-L-methionine</name>
        <dbReference type="ChEBI" id="CHEBI:59789"/>
    </ligand>
</feature>
<organism evidence="7 8">
    <name type="scientific">Termititenax aidoneus</name>
    <dbReference type="NCBI Taxonomy" id="2218524"/>
    <lineage>
        <taxon>Bacteria</taxon>
        <taxon>Bacillati</taxon>
        <taxon>Candidatus Margulisiibacteriota</taxon>
        <taxon>Candidatus Termititenacia</taxon>
        <taxon>Candidatus Termititenacales</taxon>
        <taxon>Candidatus Termititenacaceae</taxon>
        <taxon>Candidatus Termititenax</taxon>
    </lineage>
</organism>
<dbReference type="SUPFAM" id="SSF53335">
    <property type="entry name" value="S-adenosyl-L-methionine-dependent methyltransferases"/>
    <property type="match status" value="1"/>
</dbReference>
<dbReference type="GO" id="GO:0005829">
    <property type="term" value="C:cytosol"/>
    <property type="evidence" value="ECO:0007669"/>
    <property type="project" value="TreeGrafter"/>
</dbReference>
<evidence type="ECO:0000313" key="8">
    <source>
        <dbReference type="Proteomes" id="UP000269352"/>
    </source>
</evidence>
<sequence>MTVYEKLFALQTAYNAHTNITRISSREDFYLKHIEDSLALLPIIDNARTARLFDLGAGAGYPGIPLAIERPELQVTLNDATLKKIKYVQSVIDALPLPNAAAVWGRAEKLSQQKEHKGRYDFVAARAVAGIEELIQFAAPFLRTGGKALFMKAKNVETEISTAKRAAAKNGLSLLDVAKYKLAEMDRAIIIYVKQ</sequence>
<dbReference type="HAMAP" id="MF_00074">
    <property type="entry name" value="16SrRNA_methyltr_G"/>
    <property type="match status" value="1"/>
</dbReference>
<dbReference type="InterPro" id="IPR003682">
    <property type="entry name" value="rRNA_ssu_MeTfrase_G"/>
</dbReference>
<evidence type="ECO:0000313" key="7">
    <source>
        <dbReference type="EMBL" id="GBR73407.1"/>
    </source>
</evidence>
<dbReference type="EMBL" id="BGZN01000010">
    <property type="protein sequence ID" value="GBR73407.1"/>
    <property type="molecule type" value="Genomic_DNA"/>
</dbReference>
<dbReference type="AlphaFoldDB" id="A0A388TAE8"/>
<dbReference type="Proteomes" id="UP000269352">
    <property type="component" value="Unassembled WGS sequence"/>
</dbReference>
<proteinExistence type="inferred from homology"/>
<keyword evidence="8" id="KW-1185">Reference proteome</keyword>